<evidence type="ECO:0000313" key="3">
    <source>
        <dbReference type="Proteomes" id="UP001189180"/>
    </source>
</evidence>
<keyword evidence="3" id="KW-1185">Reference proteome</keyword>
<evidence type="ECO:0000313" key="2">
    <source>
        <dbReference type="EMBL" id="CAM0512516.1"/>
    </source>
</evidence>
<dbReference type="AlphaFoldDB" id="A0ABC9HHA1"/>
<feature type="region of interest" description="Disordered" evidence="1">
    <location>
        <begin position="1"/>
        <end position="22"/>
    </location>
</feature>
<proteinExistence type="predicted"/>
<accession>A0ABC9HHA1</accession>
<dbReference type="EMBL" id="CANUEZ050000218">
    <property type="protein sequence ID" value="CAM0512516.1"/>
    <property type="molecule type" value="Genomic_DNA"/>
</dbReference>
<organism evidence="2 3">
    <name type="scientific">Fasciola hepatica</name>
    <name type="common">Liver fluke</name>
    <dbReference type="NCBI Taxonomy" id="6192"/>
    <lineage>
        <taxon>Eukaryota</taxon>
        <taxon>Metazoa</taxon>
        <taxon>Spiralia</taxon>
        <taxon>Lophotrochozoa</taxon>
        <taxon>Platyhelminthes</taxon>
        <taxon>Trematoda</taxon>
        <taxon>Digenea</taxon>
        <taxon>Plagiorchiida</taxon>
        <taxon>Echinostomata</taxon>
        <taxon>Echinostomatoidea</taxon>
        <taxon>Fasciolidae</taxon>
        <taxon>Fasciola</taxon>
    </lineage>
</organism>
<name>A0ABC9HHA1_FASHE</name>
<dbReference type="Proteomes" id="UP001189180">
    <property type="component" value="Unassembled WGS sequence"/>
</dbReference>
<comment type="caution">
    <text evidence="2">The sequence shown here is derived from an EMBL/GenBank/DDBJ whole genome shotgun (WGS) entry which is preliminary data.</text>
</comment>
<reference evidence="2 3" key="1">
    <citation type="submission" date="2024-08" db="EMBL/GenBank/DDBJ databases">
        <authorList>
            <person name="Paterson S."/>
        </authorList>
    </citation>
    <scope>NUCLEOTIDE SEQUENCE [LARGE SCALE GENOMIC DNA]</scope>
</reference>
<gene>
    <name evidence="2" type="ORF">FHB240107_LOCUS8647</name>
</gene>
<evidence type="ECO:0000256" key="1">
    <source>
        <dbReference type="SAM" id="MobiDB-lite"/>
    </source>
</evidence>
<protein>
    <submittedName>
        <fullName evidence="2">Uncharacterized protein</fullName>
    </submittedName>
</protein>
<sequence length="225" mass="25466">MLDGPLLNPVKKEERSRRSSNQHVTGVFKCGTNIGLMQQKMSWYKEASGAQQKTNFVASTMNELRYDSPSSVTGALIIFASVPRVALSLIFIQYAVQTVIFNESVSHFTCIRATKTRRLSVVHLQLDDLESSGDIVILINVNTADKQTRSSLECTICTGKTTNENSRLWYNTSAEDDGSDRQKRDVQGVHLSVSRFTEKLQMNRPNKIVIKMFIFWMRIIHESSL</sequence>